<gene>
    <name evidence="2" type="ORF">HU200_059676</name>
</gene>
<comment type="caution">
    <text evidence="2">The sequence shown here is derived from an EMBL/GenBank/DDBJ whole genome shotgun (WGS) entry which is preliminary data.</text>
</comment>
<dbReference type="PANTHER" id="PTHR33165">
    <property type="entry name" value="F-BOX DOMAIN CONTAINING PROTEIN-LIKE-RELATED"/>
    <property type="match status" value="1"/>
</dbReference>
<protein>
    <recommendedName>
        <fullName evidence="1">KIB1-4 beta-propeller domain-containing protein</fullName>
    </recommendedName>
</protein>
<dbReference type="Proteomes" id="UP000636709">
    <property type="component" value="Unassembled WGS sequence"/>
</dbReference>
<keyword evidence="3" id="KW-1185">Reference proteome</keyword>
<dbReference type="PANTHER" id="PTHR33165:SF106">
    <property type="entry name" value="EXPRESSED PROTEIN"/>
    <property type="match status" value="1"/>
</dbReference>
<evidence type="ECO:0000259" key="1">
    <source>
        <dbReference type="Pfam" id="PF03478"/>
    </source>
</evidence>
<proteinExistence type="predicted"/>
<dbReference type="Pfam" id="PF03478">
    <property type="entry name" value="Beta-prop_KIB1-4"/>
    <property type="match status" value="1"/>
</dbReference>
<dbReference type="AlphaFoldDB" id="A0A835AAH6"/>
<dbReference type="InterPro" id="IPR005174">
    <property type="entry name" value="KIB1-4_b-propeller"/>
</dbReference>
<accession>A0A835AAH6</accession>
<sequence>MAMRLLRPFTGDIVEHSSSHHSQRSCHRKVRAAVSYSPDGVVTVMLAFTNDMFPRVAFATSEDHRWTLSSWQAQRPREGILSLKGKLYFLTTRLQFFVVDPPQHVGKKGSPSSSSLPTPRMVAICTLDKIRPPLFLAECDSEVLLVGRTDKSRRHIIIYKLADIIQGMFIPLESTGDNSLFTWKRSICVSSKAHPTIAGSSVVCLHPSFKYLGQYHLRSQSWSTATDGHFLRGPIPCPYTLIHHIYTCYDRHYW</sequence>
<evidence type="ECO:0000313" key="2">
    <source>
        <dbReference type="EMBL" id="KAF8657866.1"/>
    </source>
</evidence>
<reference evidence="2" key="1">
    <citation type="submission" date="2020-07" db="EMBL/GenBank/DDBJ databases">
        <title>Genome sequence and genetic diversity analysis of an under-domesticated orphan crop, white fonio (Digitaria exilis).</title>
        <authorList>
            <person name="Bennetzen J.L."/>
            <person name="Chen S."/>
            <person name="Ma X."/>
            <person name="Wang X."/>
            <person name="Yssel A.E.J."/>
            <person name="Chaluvadi S.R."/>
            <person name="Johnson M."/>
            <person name="Gangashetty P."/>
            <person name="Hamidou F."/>
            <person name="Sanogo M.D."/>
            <person name="Zwaenepoel A."/>
            <person name="Wallace J."/>
            <person name="Van De Peer Y."/>
            <person name="Van Deynze A."/>
        </authorList>
    </citation>
    <scope>NUCLEOTIDE SEQUENCE</scope>
    <source>
        <tissue evidence="2">Leaves</tissue>
    </source>
</reference>
<feature type="domain" description="KIB1-4 beta-propeller" evidence="1">
    <location>
        <begin position="3"/>
        <end position="203"/>
    </location>
</feature>
<dbReference type="EMBL" id="JACEFO010002486">
    <property type="protein sequence ID" value="KAF8657866.1"/>
    <property type="molecule type" value="Genomic_DNA"/>
</dbReference>
<name>A0A835AAH6_9POAL</name>
<evidence type="ECO:0000313" key="3">
    <source>
        <dbReference type="Proteomes" id="UP000636709"/>
    </source>
</evidence>
<dbReference type="OrthoDB" id="623334at2759"/>
<organism evidence="2 3">
    <name type="scientific">Digitaria exilis</name>
    <dbReference type="NCBI Taxonomy" id="1010633"/>
    <lineage>
        <taxon>Eukaryota</taxon>
        <taxon>Viridiplantae</taxon>
        <taxon>Streptophyta</taxon>
        <taxon>Embryophyta</taxon>
        <taxon>Tracheophyta</taxon>
        <taxon>Spermatophyta</taxon>
        <taxon>Magnoliopsida</taxon>
        <taxon>Liliopsida</taxon>
        <taxon>Poales</taxon>
        <taxon>Poaceae</taxon>
        <taxon>PACMAD clade</taxon>
        <taxon>Panicoideae</taxon>
        <taxon>Panicodae</taxon>
        <taxon>Paniceae</taxon>
        <taxon>Anthephorinae</taxon>
        <taxon>Digitaria</taxon>
    </lineage>
</organism>